<evidence type="ECO:0000256" key="1">
    <source>
        <dbReference type="ARBA" id="ARBA00006594"/>
    </source>
</evidence>
<feature type="domain" description="DNA methylase N-4/N-6" evidence="4">
    <location>
        <begin position="18"/>
        <end position="209"/>
    </location>
</feature>
<reference evidence="5" key="1">
    <citation type="journal article" date="2014" name="Front. Microbiol.">
        <title>High frequency of phylogenetically diverse reductive dehalogenase-homologous genes in deep subseafloor sedimentary metagenomes.</title>
        <authorList>
            <person name="Kawai M."/>
            <person name="Futagami T."/>
            <person name="Toyoda A."/>
            <person name="Takaki Y."/>
            <person name="Nishi S."/>
            <person name="Hori S."/>
            <person name="Arai W."/>
            <person name="Tsubouchi T."/>
            <person name="Morono Y."/>
            <person name="Uchiyama I."/>
            <person name="Ito T."/>
            <person name="Fujiyama A."/>
            <person name="Inagaki F."/>
            <person name="Takami H."/>
        </authorList>
    </citation>
    <scope>NUCLEOTIDE SEQUENCE</scope>
    <source>
        <strain evidence="5">Expedition CK06-06</strain>
    </source>
</reference>
<evidence type="ECO:0000256" key="2">
    <source>
        <dbReference type="ARBA" id="ARBA00022603"/>
    </source>
</evidence>
<dbReference type="SUPFAM" id="SSF53335">
    <property type="entry name" value="S-adenosyl-L-methionine-dependent methyltransferases"/>
    <property type="match status" value="1"/>
</dbReference>
<protein>
    <recommendedName>
        <fullName evidence="4">DNA methylase N-4/N-6 domain-containing protein</fullName>
    </recommendedName>
</protein>
<evidence type="ECO:0000256" key="3">
    <source>
        <dbReference type="ARBA" id="ARBA00022679"/>
    </source>
</evidence>
<evidence type="ECO:0000313" key="5">
    <source>
        <dbReference type="EMBL" id="GAH83772.1"/>
    </source>
</evidence>
<dbReference type="InterPro" id="IPR001091">
    <property type="entry name" value="RM_Methyltransferase"/>
</dbReference>
<sequence>IICGDCLEVMKDWPDNCVDLVLTDPPYVGLKGGMKHFGGKGVGHIINQSYTIGDIWQANSEWLSEAYRICNLGLLYFTSFHFIEAGKDYLPSDKKVALLTWDKLSSPTPVGNVPRFSSEFIWCYRKNPKLDWWKLKSTVLKISHITAGCVSTGERMLKQNSLQALHPAQKPITLILELLGIGGETVLDPYCGLGTTCVAAKMLGRRYSG</sequence>
<organism evidence="5">
    <name type="scientific">marine sediment metagenome</name>
    <dbReference type="NCBI Taxonomy" id="412755"/>
    <lineage>
        <taxon>unclassified sequences</taxon>
        <taxon>metagenomes</taxon>
        <taxon>ecological metagenomes</taxon>
    </lineage>
</organism>
<dbReference type="GO" id="GO:0003677">
    <property type="term" value="F:DNA binding"/>
    <property type="evidence" value="ECO:0007669"/>
    <property type="project" value="InterPro"/>
</dbReference>
<dbReference type="PRINTS" id="PR00508">
    <property type="entry name" value="S21N4MTFRASE"/>
</dbReference>
<name>X1IPZ1_9ZZZZ</name>
<comment type="caution">
    <text evidence="5">The sequence shown here is derived from an EMBL/GenBank/DDBJ whole genome shotgun (WGS) entry which is preliminary data.</text>
</comment>
<dbReference type="InterPro" id="IPR002052">
    <property type="entry name" value="DNA_methylase_N6_adenine_CS"/>
</dbReference>
<evidence type="ECO:0000259" key="4">
    <source>
        <dbReference type="Pfam" id="PF01555"/>
    </source>
</evidence>
<dbReference type="PROSITE" id="PS00092">
    <property type="entry name" value="N6_MTASE"/>
    <property type="match status" value="1"/>
</dbReference>
<dbReference type="GO" id="GO:0008170">
    <property type="term" value="F:N-methyltransferase activity"/>
    <property type="evidence" value="ECO:0007669"/>
    <property type="project" value="InterPro"/>
</dbReference>
<gene>
    <name evidence="5" type="ORF">S03H2_65075</name>
</gene>
<dbReference type="InterPro" id="IPR002941">
    <property type="entry name" value="DNA_methylase_N4/N6"/>
</dbReference>
<keyword evidence="2" id="KW-0489">Methyltransferase</keyword>
<feature type="non-terminal residue" evidence="5">
    <location>
        <position position="209"/>
    </location>
</feature>
<dbReference type="EMBL" id="BARU01042337">
    <property type="protein sequence ID" value="GAH83772.1"/>
    <property type="molecule type" value="Genomic_DNA"/>
</dbReference>
<proteinExistence type="inferred from homology"/>
<comment type="similarity">
    <text evidence="1">Belongs to the N(4)/N(6)-methyltransferase family.</text>
</comment>
<dbReference type="Pfam" id="PF01555">
    <property type="entry name" value="N6_N4_Mtase"/>
    <property type="match status" value="1"/>
</dbReference>
<dbReference type="AlphaFoldDB" id="X1IPZ1"/>
<dbReference type="GO" id="GO:0032259">
    <property type="term" value="P:methylation"/>
    <property type="evidence" value="ECO:0007669"/>
    <property type="project" value="UniProtKB-KW"/>
</dbReference>
<keyword evidence="3" id="KW-0808">Transferase</keyword>
<dbReference type="Gene3D" id="3.40.50.150">
    <property type="entry name" value="Vaccinia Virus protein VP39"/>
    <property type="match status" value="1"/>
</dbReference>
<accession>X1IPZ1</accession>
<feature type="non-terminal residue" evidence="5">
    <location>
        <position position="1"/>
    </location>
</feature>
<dbReference type="InterPro" id="IPR029063">
    <property type="entry name" value="SAM-dependent_MTases_sf"/>
</dbReference>